<dbReference type="EMBL" id="GEZM01044937">
    <property type="protein sequence ID" value="JAV78028.1"/>
    <property type="molecule type" value="Transcribed_RNA"/>
</dbReference>
<reference evidence="3" key="1">
    <citation type="journal article" date="2016" name="Sci. Rep.">
        <title>Molecular characterization of firefly nuptial gifts: a multi-omics approach sheds light on postcopulatory sexual selection.</title>
        <authorList>
            <person name="Al-Wathiqui N."/>
            <person name="Fallon T.R."/>
            <person name="South A."/>
            <person name="Weng J.K."/>
            <person name="Lewis S.M."/>
        </authorList>
    </citation>
    <scope>NUCLEOTIDE SEQUENCE</scope>
</reference>
<dbReference type="AlphaFoldDB" id="A0A1Y1LWW9"/>
<dbReference type="PANTHER" id="PTHR34153:SF2">
    <property type="entry name" value="SI:CH211-262H13.3-RELATED"/>
    <property type="match status" value="1"/>
</dbReference>
<evidence type="ECO:0000256" key="1">
    <source>
        <dbReference type="SAM" id="MobiDB-lite"/>
    </source>
</evidence>
<protein>
    <recommendedName>
        <fullName evidence="2">DUF4806 domain-containing protein</fullName>
    </recommendedName>
</protein>
<feature type="compositionally biased region" description="Basic and acidic residues" evidence="1">
    <location>
        <begin position="115"/>
        <end position="130"/>
    </location>
</feature>
<organism evidence="3">
    <name type="scientific">Photinus pyralis</name>
    <name type="common">Common eastern firefly</name>
    <name type="synonym">Lampyris pyralis</name>
    <dbReference type="NCBI Taxonomy" id="7054"/>
    <lineage>
        <taxon>Eukaryota</taxon>
        <taxon>Metazoa</taxon>
        <taxon>Ecdysozoa</taxon>
        <taxon>Arthropoda</taxon>
        <taxon>Hexapoda</taxon>
        <taxon>Insecta</taxon>
        <taxon>Pterygota</taxon>
        <taxon>Neoptera</taxon>
        <taxon>Endopterygota</taxon>
        <taxon>Coleoptera</taxon>
        <taxon>Polyphaga</taxon>
        <taxon>Elateriformia</taxon>
        <taxon>Elateroidea</taxon>
        <taxon>Lampyridae</taxon>
        <taxon>Lampyrinae</taxon>
        <taxon>Photinus</taxon>
    </lineage>
</organism>
<evidence type="ECO:0000259" key="2">
    <source>
        <dbReference type="Pfam" id="PF16064"/>
    </source>
</evidence>
<dbReference type="PANTHER" id="PTHR34153">
    <property type="entry name" value="SI:CH211-262H13.3-RELATED-RELATED"/>
    <property type="match status" value="1"/>
</dbReference>
<evidence type="ECO:0000313" key="3">
    <source>
        <dbReference type="EMBL" id="JAV78029.1"/>
    </source>
</evidence>
<dbReference type="InterPro" id="IPR032071">
    <property type="entry name" value="DUF4806"/>
</dbReference>
<feature type="domain" description="DUF4806" evidence="2">
    <location>
        <begin position="219"/>
        <end position="295"/>
    </location>
</feature>
<feature type="compositionally biased region" description="Polar residues" evidence="1">
    <location>
        <begin position="153"/>
        <end position="175"/>
    </location>
</feature>
<dbReference type="Pfam" id="PF16064">
    <property type="entry name" value="DUF4806"/>
    <property type="match status" value="1"/>
</dbReference>
<feature type="region of interest" description="Disordered" evidence="1">
    <location>
        <begin position="80"/>
        <end position="175"/>
    </location>
</feature>
<feature type="compositionally biased region" description="Polar residues" evidence="1">
    <location>
        <begin position="132"/>
        <end position="145"/>
    </location>
</feature>
<sequence>MFSIVEFDDDDGVAIVNTAWLTPRKRETYWPPTKDREKFYKILTCDQSNTSSWNLYKIKRVFYYTDDIEVAKRKLKKVEVTSDLHTESDDEVKAPRKRARTKPSRLIEEDCGSAESDHQDDTSTNDERPPRNNWQFSKQISNGQENGFIRQNECPSTPQITPSSRTNVRFSTPTVENSQGDLKECSCLPHVLKIYEQNKKNLKLLEQQHHPLADVTFGDEFHFPLHTVEDVEQMENLISSDIDLQRRLVMQLSKLGGNGVVSITNKILKTLMEDSLASEFNFFGKNKKKAFGNLKLKEIVVNAVQTQSKNSTIAEIENCMKNWLKHGPQRAARATNPK</sequence>
<proteinExistence type="predicted"/>
<dbReference type="EMBL" id="GEZM01044933">
    <property type="protein sequence ID" value="JAV78032.1"/>
    <property type="molecule type" value="Transcribed_RNA"/>
</dbReference>
<accession>A0A1Y1LWW9</accession>
<dbReference type="EMBL" id="GEZM01044936">
    <property type="protein sequence ID" value="JAV78029.1"/>
    <property type="molecule type" value="Transcribed_RNA"/>
</dbReference>
<name>A0A1Y1LWW9_PHOPY</name>
<dbReference type="EMBL" id="GEZM01044934">
    <property type="protein sequence ID" value="JAV78031.1"/>
    <property type="molecule type" value="Transcribed_RNA"/>
</dbReference>
<feature type="compositionally biased region" description="Basic and acidic residues" evidence="1">
    <location>
        <begin position="80"/>
        <end position="94"/>
    </location>
</feature>